<organism evidence="2 3">
    <name type="scientific">Cladorrhinum samala</name>
    <dbReference type="NCBI Taxonomy" id="585594"/>
    <lineage>
        <taxon>Eukaryota</taxon>
        <taxon>Fungi</taxon>
        <taxon>Dikarya</taxon>
        <taxon>Ascomycota</taxon>
        <taxon>Pezizomycotina</taxon>
        <taxon>Sordariomycetes</taxon>
        <taxon>Sordariomycetidae</taxon>
        <taxon>Sordariales</taxon>
        <taxon>Podosporaceae</taxon>
        <taxon>Cladorrhinum</taxon>
    </lineage>
</organism>
<name>A0AAV9HJ58_9PEZI</name>
<dbReference type="EMBL" id="MU865025">
    <property type="protein sequence ID" value="KAK4459886.1"/>
    <property type="molecule type" value="Genomic_DNA"/>
</dbReference>
<evidence type="ECO:0000313" key="2">
    <source>
        <dbReference type="EMBL" id="KAK4459886.1"/>
    </source>
</evidence>
<protein>
    <submittedName>
        <fullName evidence="2">Uncharacterized protein</fullName>
    </submittedName>
</protein>
<dbReference type="AlphaFoldDB" id="A0AAV9HJ58"/>
<evidence type="ECO:0000256" key="1">
    <source>
        <dbReference type="SAM" id="MobiDB-lite"/>
    </source>
</evidence>
<gene>
    <name evidence="2" type="ORF">QBC42DRAFT_253984</name>
</gene>
<reference evidence="2" key="2">
    <citation type="submission" date="2023-06" db="EMBL/GenBank/DDBJ databases">
        <authorList>
            <consortium name="Lawrence Berkeley National Laboratory"/>
            <person name="Mondo S.J."/>
            <person name="Hensen N."/>
            <person name="Bonometti L."/>
            <person name="Westerberg I."/>
            <person name="Brannstrom I.O."/>
            <person name="Guillou S."/>
            <person name="Cros-Aarteil S."/>
            <person name="Calhoun S."/>
            <person name="Haridas S."/>
            <person name="Kuo A."/>
            <person name="Pangilinan J."/>
            <person name="Riley R."/>
            <person name="Labutti K."/>
            <person name="Andreopoulos B."/>
            <person name="Lipzen A."/>
            <person name="Chen C."/>
            <person name="Yanf M."/>
            <person name="Daum C."/>
            <person name="Ng V."/>
            <person name="Clum A."/>
            <person name="Steindorff A."/>
            <person name="Ohm R."/>
            <person name="Martin F."/>
            <person name="Silar P."/>
            <person name="Natvig D."/>
            <person name="Lalanne C."/>
            <person name="Gautier V."/>
            <person name="Ament-Velasquez S.L."/>
            <person name="Kruys A."/>
            <person name="Hutchinson M.I."/>
            <person name="Powell A.J."/>
            <person name="Barry K."/>
            <person name="Miller A.N."/>
            <person name="Grigoriev I.V."/>
            <person name="Debuchy R."/>
            <person name="Gladieux P."/>
            <person name="Thoren M.H."/>
            <person name="Johannesson H."/>
        </authorList>
    </citation>
    <scope>NUCLEOTIDE SEQUENCE</scope>
    <source>
        <strain evidence="2">PSN324</strain>
    </source>
</reference>
<sequence>MLPSEFYQDDPDRAQILRAIEQVDAAMRHHVFASEQIAQIERAICYKYFRAGMNMPESKKLVPEACFEMEVNYELWKLYFPANSASGEVPFPFEEKWKALDWGRGKRSNVQREYNREYEGIPLWLLPIDGMPGAPTSPVVPQQQGAVKTGASIQPEQVNHTAAASNPGAAPSPKTKAAAPSTAISKKQPVPVKPSTSPSSSEQKPKETVKTPGPANRDQSKLPAGAAAKPVSPAMQSSTSTAIEEKMNSFFTKLSSSTNSAQKWTKLAWETFYPDENPKGKPFSVEIPMALVSLVSRDDLKKIDELMDHRVRIVLTQSYSSDEREENHVSVEFKVRQPNSPQKLQPLLDAWQWLQDWDVHAKDKASSRQGATGLGEFFEKKQRDAFVSRFSGRRG</sequence>
<evidence type="ECO:0000313" key="3">
    <source>
        <dbReference type="Proteomes" id="UP001321749"/>
    </source>
</evidence>
<dbReference type="Proteomes" id="UP001321749">
    <property type="component" value="Unassembled WGS sequence"/>
</dbReference>
<accession>A0AAV9HJ58</accession>
<proteinExistence type="predicted"/>
<feature type="compositionally biased region" description="Low complexity" evidence="1">
    <location>
        <begin position="162"/>
        <end position="202"/>
    </location>
</feature>
<feature type="region of interest" description="Disordered" evidence="1">
    <location>
        <begin position="160"/>
        <end position="240"/>
    </location>
</feature>
<reference evidence="2" key="1">
    <citation type="journal article" date="2023" name="Mol. Phylogenet. Evol.">
        <title>Genome-scale phylogeny and comparative genomics of the fungal order Sordariales.</title>
        <authorList>
            <person name="Hensen N."/>
            <person name="Bonometti L."/>
            <person name="Westerberg I."/>
            <person name="Brannstrom I.O."/>
            <person name="Guillou S."/>
            <person name="Cros-Aarteil S."/>
            <person name="Calhoun S."/>
            <person name="Haridas S."/>
            <person name="Kuo A."/>
            <person name="Mondo S."/>
            <person name="Pangilinan J."/>
            <person name="Riley R."/>
            <person name="LaButti K."/>
            <person name="Andreopoulos B."/>
            <person name="Lipzen A."/>
            <person name="Chen C."/>
            <person name="Yan M."/>
            <person name="Daum C."/>
            <person name="Ng V."/>
            <person name="Clum A."/>
            <person name="Steindorff A."/>
            <person name="Ohm R.A."/>
            <person name="Martin F."/>
            <person name="Silar P."/>
            <person name="Natvig D.O."/>
            <person name="Lalanne C."/>
            <person name="Gautier V."/>
            <person name="Ament-Velasquez S.L."/>
            <person name="Kruys A."/>
            <person name="Hutchinson M.I."/>
            <person name="Powell A.J."/>
            <person name="Barry K."/>
            <person name="Miller A.N."/>
            <person name="Grigoriev I.V."/>
            <person name="Debuchy R."/>
            <person name="Gladieux P."/>
            <person name="Hiltunen Thoren M."/>
            <person name="Johannesson H."/>
        </authorList>
    </citation>
    <scope>NUCLEOTIDE SEQUENCE</scope>
    <source>
        <strain evidence="2">PSN324</strain>
    </source>
</reference>
<keyword evidence="3" id="KW-1185">Reference proteome</keyword>
<comment type="caution">
    <text evidence="2">The sequence shown here is derived from an EMBL/GenBank/DDBJ whole genome shotgun (WGS) entry which is preliminary data.</text>
</comment>